<dbReference type="EMBL" id="OUNR01000001">
    <property type="protein sequence ID" value="SPP63638.1"/>
    <property type="molecule type" value="Genomic_DNA"/>
</dbReference>
<accession>A0A330L1K3</accession>
<dbReference type="OrthoDB" id="9807212at2"/>
<dbReference type="Pfam" id="PF01370">
    <property type="entry name" value="Epimerase"/>
    <property type="match status" value="1"/>
</dbReference>
<dbReference type="SMART" id="SM00822">
    <property type="entry name" value="PKS_KR"/>
    <property type="match status" value="1"/>
</dbReference>
<dbReference type="RefSeq" id="WP_121988141.1">
    <property type="nucleotide sequence ID" value="NZ_OUNR01000001.1"/>
</dbReference>
<dbReference type="InterPro" id="IPR036291">
    <property type="entry name" value="NAD(P)-bd_dom_sf"/>
</dbReference>
<protein>
    <submittedName>
        <fullName evidence="2">Putative NAD-dependent epimerase/dehydratase</fullName>
    </submittedName>
</protein>
<keyword evidence="3" id="KW-1185">Reference proteome</keyword>
<dbReference type="Proteomes" id="UP000248168">
    <property type="component" value="Unassembled WGS sequence"/>
</dbReference>
<dbReference type="AlphaFoldDB" id="A0A330L1K3"/>
<dbReference type="SUPFAM" id="SSF51735">
    <property type="entry name" value="NAD(P)-binding Rossmann-fold domains"/>
    <property type="match status" value="1"/>
</dbReference>
<dbReference type="InParanoid" id="A0A330L1K3"/>
<dbReference type="GO" id="GO:0005737">
    <property type="term" value="C:cytoplasm"/>
    <property type="evidence" value="ECO:0007669"/>
    <property type="project" value="TreeGrafter"/>
</dbReference>
<feature type="domain" description="Ketoreductase" evidence="1">
    <location>
        <begin position="1"/>
        <end position="173"/>
    </location>
</feature>
<dbReference type="PANTHER" id="PTHR48079:SF6">
    <property type="entry name" value="NAD(P)-BINDING DOMAIN-CONTAINING PROTEIN-RELATED"/>
    <property type="match status" value="1"/>
</dbReference>
<sequence>MTILVTGATGFIGRHLVKRLITAGEHVKAFVRPSANAVWLDALGVEIVRGDIGDADAVARAADTCKVMFHLAATTESSGLLSRHDVQVANIQGAENVTRAALQAGIERLVFCSSVAVYGRIAKNRLIDESTETDPDSPYGESKVLGEQIVLSARRSHGLPVVVARISTVWGPGTTSWLGLFRSIAAGQFRLIGEGRNYHHIADVSDVVEGLLLCGSVKGVEGRTYLLAGNEPVQLRRLVEMIGEEVGTTRFPANLPAAPLHVYRALDRMAVAVIGRQLPRADRLALFLGDRRFDSGRARQELGYVPEIATKDTIHRMVEWFLAEGHLSRLG</sequence>
<organism evidence="2 3">
    <name type="scientific">Nitrospira lenta</name>
    <dbReference type="NCBI Taxonomy" id="1436998"/>
    <lineage>
        <taxon>Bacteria</taxon>
        <taxon>Pseudomonadati</taxon>
        <taxon>Nitrospirota</taxon>
        <taxon>Nitrospiria</taxon>
        <taxon>Nitrospirales</taxon>
        <taxon>Nitrospiraceae</taxon>
        <taxon>Nitrospira</taxon>
    </lineage>
</organism>
<evidence type="ECO:0000259" key="1">
    <source>
        <dbReference type="SMART" id="SM00822"/>
    </source>
</evidence>
<gene>
    <name evidence="2" type="ORF">NITLEN_10724</name>
</gene>
<evidence type="ECO:0000313" key="3">
    <source>
        <dbReference type="Proteomes" id="UP000248168"/>
    </source>
</evidence>
<dbReference type="InterPro" id="IPR001509">
    <property type="entry name" value="Epimerase_deHydtase"/>
</dbReference>
<dbReference type="FunCoup" id="A0A330L1K3">
    <property type="interactions" value="292"/>
</dbReference>
<proteinExistence type="predicted"/>
<name>A0A330L1K3_9BACT</name>
<reference evidence="3" key="1">
    <citation type="submission" date="2018-04" db="EMBL/GenBank/DDBJ databases">
        <authorList>
            <person name="Lucker S."/>
            <person name="Sakoula D."/>
        </authorList>
    </citation>
    <scope>NUCLEOTIDE SEQUENCE [LARGE SCALE GENOMIC DNA]</scope>
</reference>
<dbReference type="GO" id="GO:0004029">
    <property type="term" value="F:aldehyde dehydrogenase (NAD+) activity"/>
    <property type="evidence" value="ECO:0007669"/>
    <property type="project" value="TreeGrafter"/>
</dbReference>
<dbReference type="Gene3D" id="3.40.50.720">
    <property type="entry name" value="NAD(P)-binding Rossmann-like Domain"/>
    <property type="match status" value="1"/>
</dbReference>
<dbReference type="InterPro" id="IPR051783">
    <property type="entry name" value="NAD(P)-dependent_oxidoreduct"/>
</dbReference>
<dbReference type="InterPro" id="IPR057326">
    <property type="entry name" value="KR_dom"/>
</dbReference>
<dbReference type="PANTHER" id="PTHR48079">
    <property type="entry name" value="PROTEIN YEEZ"/>
    <property type="match status" value="1"/>
</dbReference>
<evidence type="ECO:0000313" key="2">
    <source>
        <dbReference type="EMBL" id="SPP63638.1"/>
    </source>
</evidence>